<reference evidence="2 3" key="1">
    <citation type="journal article" date="2005" name="Genome Res.">
        <title>Living with two extremes: conclusions from the genome sequence of Natronomonas pharaonis.</title>
        <authorList>
            <person name="Falb M."/>
            <person name="Pfeiffer F."/>
            <person name="Palm P."/>
            <person name="Rodewald K."/>
            <person name="Hickmann V."/>
            <person name="Tittor J."/>
            <person name="Oesterhelt D."/>
        </authorList>
    </citation>
    <scope>NUCLEOTIDE SEQUENCE [LARGE SCALE GENOMIC DNA]</scope>
    <source>
        <strain evidence="3">ATCC 35678 / DSM 2160 / CIP 103997 / JCM 8858 / NBRC 14720 / NCIMB 2260 / Gabara</strain>
    </source>
</reference>
<accession>A0A1U7EWQ7</accession>
<dbReference type="KEGG" id="nph:NP_2898A"/>
<organism evidence="2 3">
    <name type="scientific">Natronomonas pharaonis (strain ATCC 35678 / DSM 2160 / CIP 103997 / JCM 8858 / NBRC 14720 / NCIMB 2260 / Gabara)</name>
    <name type="common">Halobacterium pharaonis</name>
    <dbReference type="NCBI Taxonomy" id="348780"/>
    <lineage>
        <taxon>Archaea</taxon>
        <taxon>Methanobacteriati</taxon>
        <taxon>Methanobacteriota</taxon>
        <taxon>Stenosarchaea group</taxon>
        <taxon>Halobacteria</taxon>
        <taxon>Halobacteriales</taxon>
        <taxon>Natronomonadaceae</taxon>
        <taxon>Natronomonas</taxon>
    </lineage>
</organism>
<keyword evidence="1" id="KW-1133">Transmembrane helix</keyword>
<sequence>MFPKVRSALRSAWPILGSLYLLYLALQQPPVRYVGIGGLVVVTPLLVGWAAGTLFGVGPWANDDDG</sequence>
<dbReference type="EMBL" id="CR936257">
    <property type="protein sequence ID" value="CAI49540.1"/>
    <property type="molecule type" value="Genomic_DNA"/>
</dbReference>
<evidence type="ECO:0000313" key="3">
    <source>
        <dbReference type="Proteomes" id="UP000002698"/>
    </source>
</evidence>
<evidence type="ECO:0000256" key="1">
    <source>
        <dbReference type="SAM" id="Phobius"/>
    </source>
</evidence>
<dbReference type="GeneID" id="3701588"/>
<dbReference type="HOGENOM" id="CLU_205632_0_0_2"/>
<dbReference type="RefSeq" id="WP_011323165.1">
    <property type="nucleotide sequence ID" value="NC_007426.1"/>
</dbReference>
<keyword evidence="1" id="KW-0812">Transmembrane</keyword>
<dbReference type="AlphaFoldDB" id="A0A1U7EWQ7"/>
<feature type="transmembrane region" description="Helical" evidence="1">
    <location>
        <begin position="7"/>
        <end position="26"/>
    </location>
</feature>
<evidence type="ECO:0000313" key="2">
    <source>
        <dbReference type="EMBL" id="CAI49540.1"/>
    </source>
</evidence>
<name>A0A1U7EWQ7_NATPD</name>
<feature type="transmembrane region" description="Helical" evidence="1">
    <location>
        <begin position="32"/>
        <end position="57"/>
    </location>
</feature>
<dbReference type="EnsemblBacteria" id="CAI49540">
    <property type="protein sequence ID" value="CAI49540"/>
    <property type="gene ID" value="NP_2898A"/>
</dbReference>
<dbReference type="eggNOG" id="arCOG09325">
    <property type="taxonomic scope" value="Archaea"/>
</dbReference>
<dbReference type="STRING" id="348780.NP_2898A"/>
<keyword evidence="1" id="KW-0472">Membrane</keyword>
<proteinExistence type="predicted"/>
<gene>
    <name evidence="2" type="ordered locus">NP_2898A</name>
</gene>
<keyword evidence="3" id="KW-1185">Reference proteome</keyword>
<dbReference type="Proteomes" id="UP000002698">
    <property type="component" value="Chromosome"/>
</dbReference>
<protein>
    <submittedName>
        <fullName evidence="2">Uncharacterized protein</fullName>
    </submittedName>
</protein>